<dbReference type="GO" id="GO:0017158">
    <property type="term" value="P:regulation of calcium ion-dependent exocytosis"/>
    <property type="evidence" value="ECO:0007669"/>
    <property type="project" value="TreeGrafter"/>
</dbReference>
<keyword evidence="1" id="KW-0479">Metal-binding</keyword>
<dbReference type="SUPFAM" id="SSF57903">
    <property type="entry name" value="FYVE/PHD zinc finger"/>
    <property type="match status" value="1"/>
</dbReference>
<dbReference type="Gene3D" id="3.30.40.10">
    <property type="entry name" value="Zinc/RING finger domain, C3HC4 (zinc finger)"/>
    <property type="match status" value="2"/>
</dbReference>
<dbReference type="InterPro" id="IPR013083">
    <property type="entry name" value="Znf_RING/FYVE/PHD"/>
</dbReference>
<comment type="caution">
    <text evidence="7">The sequence shown here is derived from an EMBL/GenBank/DDBJ whole genome shotgun (WGS) entry which is preliminary data.</text>
</comment>
<dbReference type="PROSITE" id="PS50178">
    <property type="entry name" value="ZF_FYVE"/>
    <property type="match status" value="1"/>
</dbReference>
<keyword evidence="2 4" id="KW-0863">Zinc-finger</keyword>
<feature type="region of interest" description="Disordered" evidence="5">
    <location>
        <begin position="75"/>
        <end position="95"/>
    </location>
</feature>
<name>A0AAV2SZL5_CALDB</name>
<feature type="region of interest" description="Disordered" evidence="5">
    <location>
        <begin position="245"/>
        <end position="264"/>
    </location>
</feature>
<evidence type="ECO:0000313" key="8">
    <source>
        <dbReference type="Proteomes" id="UP001497525"/>
    </source>
</evidence>
<evidence type="ECO:0000256" key="1">
    <source>
        <dbReference type="ARBA" id="ARBA00022723"/>
    </source>
</evidence>
<reference evidence="7" key="1">
    <citation type="submission" date="2024-06" db="EMBL/GenBank/DDBJ databases">
        <authorList>
            <person name="Liu X."/>
            <person name="Lenzi L."/>
            <person name="Haldenby T S."/>
            <person name="Uol C."/>
        </authorList>
    </citation>
    <scope>NUCLEOTIDE SEQUENCE</scope>
</reference>
<dbReference type="InterPro" id="IPR043566">
    <property type="entry name" value="Rabphilin/DOC2/Noc2"/>
</dbReference>
<evidence type="ECO:0000256" key="5">
    <source>
        <dbReference type="SAM" id="MobiDB-lite"/>
    </source>
</evidence>
<dbReference type="AlphaFoldDB" id="A0AAV2SZL5"/>
<organism evidence="7 8">
    <name type="scientific">Calicophoron daubneyi</name>
    <name type="common">Rumen fluke</name>
    <name type="synonym">Paramphistomum daubneyi</name>
    <dbReference type="NCBI Taxonomy" id="300641"/>
    <lineage>
        <taxon>Eukaryota</taxon>
        <taxon>Metazoa</taxon>
        <taxon>Spiralia</taxon>
        <taxon>Lophotrochozoa</taxon>
        <taxon>Platyhelminthes</taxon>
        <taxon>Trematoda</taxon>
        <taxon>Digenea</taxon>
        <taxon>Plagiorchiida</taxon>
        <taxon>Pronocephalata</taxon>
        <taxon>Paramphistomoidea</taxon>
        <taxon>Paramphistomidae</taxon>
        <taxon>Calicophoron</taxon>
    </lineage>
</organism>
<dbReference type="GO" id="GO:0006887">
    <property type="term" value="P:exocytosis"/>
    <property type="evidence" value="ECO:0007669"/>
    <property type="project" value="TreeGrafter"/>
</dbReference>
<evidence type="ECO:0000256" key="2">
    <source>
        <dbReference type="ARBA" id="ARBA00022771"/>
    </source>
</evidence>
<dbReference type="GO" id="GO:0098850">
    <property type="term" value="C:extrinsic component of synaptic vesicle membrane"/>
    <property type="evidence" value="ECO:0007669"/>
    <property type="project" value="TreeGrafter"/>
</dbReference>
<evidence type="ECO:0000256" key="3">
    <source>
        <dbReference type="ARBA" id="ARBA00022833"/>
    </source>
</evidence>
<feature type="domain" description="FYVE-type" evidence="6">
    <location>
        <begin position="14"/>
        <end position="72"/>
    </location>
</feature>
<protein>
    <recommendedName>
        <fullName evidence="6">FYVE-type domain-containing protein</fullName>
    </recommendedName>
</protein>
<keyword evidence="3" id="KW-0862">Zinc</keyword>
<accession>A0AAV2SZL5</accession>
<dbReference type="InterPro" id="IPR017455">
    <property type="entry name" value="Znf_FYVE-rel"/>
</dbReference>
<feature type="region of interest" description="Disordered" evidence="5">
    <location>
        <begin position="348"/>
        <end position="378"/>
    </location>
</feature>
<sequence>MLQRLERMKQDSSPHGRNECALCHQEFGRLSNLPLVCRDCGRLVCSACSFELPLRDSTRARFPCDRLRKSADLGSHSMASTPTHGPDSTKTRCRHASEHGASDSLLSSDFFLAMEKTAGRRIFGASNAVALSGHNLLERIRSRRSSKQSTTFVTICKICREAREIWKMSGAWFYKTLPRSQFTSAPLTPGFNVSSPSELVGPTVSGNGPQASAEECSENTKKSAFSQRRSSHSATVSKENCTELVKSPSASLENKKNDVTTTPNSTFNQIRKVIGSESPEKVGIKSSSSEANVSSWTTPSVGTVTTLPYHPAFATPKAPSTSAASALVSSFNMANTSRKVASLTGEKSLPLITPVPPPEAPRRTNPTDEEASDMTNTNSYLPGRNIVLSTLIDQGIRFPKLIVVQRRRISKMQDTFISLLSCCPNQKYGEICAESQLLSIRATCQERSQQSRQFFYTLRIEKTRDYGD</sequence>
<dbReference type="Proteomes" id="UP001497525">
    <property type="component" value="Unassembled WGS sequence"/>
</dbReference>
<dbReference type="EMBL" id="CAXLJL010000068">
    <property type="protein sequence ID" value="CAL5130643.1"/>
    <property type="molecule type" value="Genomic_DNA"/>
</dbReference>
<evidence type="ECO:0000259" key="6">
    <source>
        <dbReference type="PROSITE" id="PS50178"/>
    </source>
</evidence>
<dbReference type="InterPro" id="IPR011011">
    <property type="entry name" value="Znf_FYVE_PHD"/>
</dbReference>
<feature type="compositionally biased region" description="Polar residues" evidence="5">
    <location>
        <begin position="222"/>
        <end position="239"/>
    </location>
</feature>
<evidence type="ECO:0000313" key="7">
    <source>
        <dbReference type="EMBL" id="CAL5130643.1"/>
    </source>
</evidence>
<evidence type="ECO:0000256" key="4">
    <source>
        <dbReference type="PROSITE-ProRule" id="PRU00091"/>
    </source>
</evidence>
<proteinExistence type="predicted"/>
<dbReference type="PANTHER" id="PTHR45729:SF1">
    <property type="entry name" value="DOUBLE C2-LIKE DOMAIN-CONTAINING PROTEIN ALPHA"/>
    <property type="match status" value="1"/>
</dbReference>
<gene>
    <name evidence="7" type="ORF">CDAUBV1_LOCUS2817</name>
</gene>
<dbReference type="GO" id="GO:0061669">
    <property type="term" value="P:spontaneous neurotransmitter secretion"/>
    <property type="evidence" value="ECO:0007669"/>
    <property type="project" value="TreeGrafter"/>
</dbReference>
<dbReference type="PANTHER" id="PTHR45729">
    <property type="entry name" value="RABPHILIN, ISOFORM A"/>
    <property type="match status" value="1"/>
</dbReference>
<feature type="compositionally biased region" description="Polar residues" evidence="5">
    <location>
        <begin position="77"/>
        <end position="86"/>
    </location>
</feature>
<feature type="region of interest" description="Disordered" evidence="5">
    <location>
        <begin position="198"/>
        <end position="240"/>
    </location>
</feature>
<dbReference type="GO" id="GO:0008270">
    <property type="term" value="F:zinc ion binding"/>
    <property type="evidence" value="ECO:0007669"/>
    <property type="project" value="UniProtKB-KW"/>
</dbReference>